<name>A0ABT7EL95_9GAMM</name>
<proteinExistence type="predicted"/>
<protein>
    <submittedName>
        <fullName evidence="2">Uncharacterized protein</fullName>
    </submittedName>
</protein>
<sequence length="234" mass="26847">MFSHIRTVVVTSFILLSIPTLAASIAHQNMVNQAVERFTQTNKQHWSYQVHSVEVEEGEKTELQAQHTPHVDAGKRWQLLQLNGKKPSNKQADEFARKRQNEGFSVSIKELIKTDALTLDRETPEYISFTYPVELSDLGDDALGKLVGRIQIDKHNLNIDHISVHNTEEFSPVALADIDHFKLHMQFMTIDNTVLPKYNTMEMSGTFSFFIEIEETSKTTFSNYQKHLIATDER</sequence>
<feature type="signal peptide" evidence="1">
    <location>
        <begin position="1"/>
        <end position="22"/>
    </location>
</feature>
<keyword evidence="3" id="KW-1185">Reference proteome</keyword>
<dbReference type="Proteomes" id="UP001231915">
    <property type="component" value="Unassembled WGS sequence"/>
</dbReference>
<reference evidence="2 3" key="1">
    <citation type="submission" date="2023-05" db="EMBL/GenBank/DDBJ databases">
        <title>Pseudoalteromonas ardens sp. nov., Pseudoalteromonas obscura sp. nov., and Pseudoalteromonas umbrosa sp. nov., isolated from the coral Montipora capitata.</title>
        <authorList>
            <person name="Thomas E.M."/>
            <person name="Smith E.M."/>
            <person name="Papke E."/>
            <person name="Shlafstein M.D."/>
            <person name="Oline D.K."/>
            <person name="Videau P."/>
            <person name="Saw J.H."/>
            <person name="Strangman W.K."/>
            <person name="Ushijima B."/>
        </authorList>
    </citation>
    <scope>NUCLEOTIDE SEQUENCE [LARGE SCALE GENOMIC DNA]</scope>
    <source>
        <strain evidence="2 3">P94</strain>
    </source>
</reference>
<dbReference type="RefSeq" id="WP_284137382.1">
    <property type="nucleotide sequence ID" value="NZ_JASJUT010000004.1"/>
</dbReference>
<evidence type="ECO:0000313" key="3">
    <source>
        <dbReference type="Proteomes" id="UP001231915"/>
    </source>
</evidence>
<keyword evidence="1" id="KW-0732">Signal</keyword>
<accession>A0ABT7EL95</accession>
<feature type="chain" id="PRO_5046508808" evidence="1">
    <location>
        <begin position="23"/>
        <end position="234"/>
    </location>
</feature>
<organism evidence="2 3">
    <name type="scientific">Pseudoalteromonas obscura</name>
    <dbReference type="NCBI Taxonomy" id="3048491"/>
    <lineage>
        <taxon>Bacteria</taxon>
        <taxon>Pseudomonadati</taxon>
        <taxon>Pseudomonadota</taxon>
        <taxon>Gammaproteobacteria</taxon>
        <taxon>Alteromonadales</taxon>
        <taxon>Pseudoalteromonadaceae</taxon>
        <taxon>Pseudoalteromonas</taxon>
    </lineage>
</organism>
<dbReference type="EMBL" id="JASJUT010000004">
    <property type="protein sequence ID" value="MDK2595799.1"/>
    <property type="molecule type" value="Genomic_DNA"/>
</dbReference>
<comment type="caution">
    <text evidence="2">The sequence shown here is derived from an EMBL/GenBank/DDBJ whole genome shotgun (WGS) entry which is preliminary data.</text>
</comment>
<evidence type="ECO:0000256" key="1">
    <source>
        <dbReference type="SAM" id="SignalP"/>
    </source>
</evidence>
<evidence type="ECO:0000313" key="2">
    <source>
        <dbReference type="EMBL" id="MDK2595799.1"/>
    </source>
</evidence>
<gene>
    <name evidence="2" type="ORF">QNM18_12135</name>
</gene>